<feature type="region of interest" description="Disordered" evidence="8">
    <location>
        <begin position="355"/>
        <end position="406"/>
    </location>
</feature>
<evidence type="ECO:0000256" key="9">
    <source>
        <dbReference type="SAM" id="Phobius"/>
    </source>
</evidence>
<keyword evidence="9" id="KW-0812">Transmembrane</keyword>
<comment type="similarity">
    <text evidence="1">Belongs to the beta-class carbonic anhydrase family.</text>
</comment>
<evidence type="ECO:0000256" key="1">
    <source>
        <dbReference type="ARBA" id="ARBA00006217"/>
    </source>
</evidence>
<dbReference type="InterPro" id="IPR001765">
    <property type="entry name" value="Carbonic_anhydrase"/>
</dbReference>
<feature type="binding site" evidence="7">
    <location>
        <position position="117"/>
    </location>
    <ligand>
        <name>Zn(2+)</name>
        <dbReference type="ChEBI" id="CHEBI:29105"/>
    </ligand>
</feature>
<evidence type="ECO:0000256" key="8">
    <source>
        <dbReference type="SAM" id="MobiDB-lite"/>
    </source>
</evidence>
<dbReference type="Proteomes" id="UP000217199">
    <property type="component" value="Unassembled WGS sequence"/>
</dbReference>
<dbReference type="PANTHER" id="PTHR11002">
    <property type="entry name" value="CARBONIC ANHYDRASE"/>
    <property type="match status" value="1"/>
</dbReference>
<dbReference type="GO" id="GO:0008270">
    <property type="term" value="F:zinc ion binding"/>
    <property type="evidence" value="ECO:0007669"/>
    <property type="project" value="InterPro"/>
</dbReference>
<organism evidence="10 11">
    <name type="scientific">Pyrrhoderma noxium</name>
    <dbReference type="NCBI Taxonomy" id="2282107"/>
    <lineage>
        <taxon>Eukaryota</taxon>
        <taxon>Fungi</taxon>
        <taxon>Dikarya</taxon>
        <taxon>Basidiomycota</taxon>
        <taxon>Agaricomycotina</taxon>
        <taxon>Agaricomycetes</taxon>
        <taxon>Hymenochaetales</taxon>
        <taxon>Hymenochaetaceae</taxon>
        <taxon>Pyrrhoderma</taxon>
    </lineage>
</organism>
<dbReference type="OrthoDB" id="10248475at2759"/>
<dbReference type="InterPro" id="IPR036874">
    <property type="entry name" value="Carbonic_anhydrase_sf"/>
</dbReference>
<keyword evidence="11" id="KW-1185">Reference proteome</keyword>
<evidence type="ECO:0000256" key="5">
    <source>
        <dbReference type="ARBA" id="ARBA00023239"/>
    </source>
</evidence>
<reference evidence="10 11" key="1">
    <citation type="journal article" date="2017" name="Mol. Ecol.">
        <title>Comparative and population genomic landscape of Phellinus noxius: A hypervariable fungus causing root rot in trees.</title>
        <authorList>
            <person name="Chung C.L."/>
            <person name="Lee T.J."/>
            <person name="Akiba M."/>
            <person name="Lee H.H."/>
            <person name="Kuo T.H."/>
            <person name="Liu D."/>
            <person name="Ke H.M."/>
            <person name="Yokoi T."/>
            <person name="Roa M.B."/>
            <person name="Lu M.J."/>
            <person name="Chang Y.Y."/>
            <person name="Ann P.J."/>
            <person name="Tsai J.N."/>
            <person name="Chen C.Y."/>
            <person name="Tzean S.S."/>
            <person name="Ota Y."/>
            <person name="Hattori T."/>
            <person name="Sahashi N."/>
            <person name="Liou R.F."/>
            <person name="Kikuchi T."/>
            <person name="Tsai I.J."/>
        </authorList>
    </citation>
    <scope>NUCLEOTIDE SEQUENCE [LARGE SCALE GENOMIC DNA]</scope>
    <source>
        <strain evidence="10 11">FFPRI411160</strain>
    </source>
</reference>
<feature type="region of interest" description="Disordered" evidence="8">
    <location>
        <begin position="275"/>
        <end position="302"/>
    </location>
</feature>
<name>A0A286UEF1_9AGAM</name>
<keyword evidence="4 7" id="KW-0862">Zinc</keyword>
<evidence type="ECO:0000313" key="10">
    <source>
        <dbReference type="EMBL" id="PAV17973.1"/>
    </source>
</evidence>
<accession>A0A286UEF1</accession>
<dbReference type="SMART" id="SM00947">
    <property type="entry name" value="Pro_CA"/>
    <property type="match status" value="1"/>
</dbReference>
<dbReference type="SUPFAM" id="SSF53056">
    <property type="entry name" value="beta-carbonic anhydrase, cab"/>
    <property type="match status" value="1"/>
</dbReference>
<comment type="cofactor">
    <cofactor evidence="7">
        <name>Zn(2+)</name>
        <dbReference type="ChEBI" id="CHEBI:29105"/>
    </cofactor>
    <text evidence="7">Binds 1 zinc ion per subunit.</text>
</comment>
<gene>
    <name evidence="10" type="ORF">PNOK_0645900</name>
</gene>
<keyword evidence="3 7" id="KW-0479">Metal-binding</keyword>
<feature type="binding site" evidence="7">
    <location>
        <position position="174"/>
    </location>
    <ligand>
        <name>Zn(2+)</name>
        <dbReference type="ChEBI" id="CHEBI:29105"/>
    </ligand>
</feature>
<comment type="caution">
    <text evidence="10">The sequence shown here is derived from an EMBL/GenBank/DDBJ whole genome shotgun (WGS) entry which is preliminary data.</text>
</comment>
<feature type="binding site" evidence="7">
    <location>
        <position position="171"/>
    </location>
    <ligand>
        <name>Zn(2+)</name>
        <dbReference type="ChEBI" id="CHEBI:29105"/>
    </ligand>
</feature>
<dbReference type="EMBL" id="NBII01000006">
    <property type="protein sequence ID" value="PAV17973.1"/>
    <property type="molecule type" value="Genomic_DNA"/>
</dbReference>
<dbReference type="AlphaFoldDB" id="A0A286UEF1"/>
<keyword evidence="5" id="KW-0456">Lyase</keyword>
<comment type="catalytic activity">
    <reaction evidence="6">
        <text>hydrogencarbonate + H(+) = CO2 + H2O</text>
        <dbReference type="Rhea" id="RHEA:10748"/>
        <dbReference type="ChEBI" id="CHEBI:15377"/>
        <dbReference type="ChEBI" id="CHEBI:15378"/>
        <dbReference type="ChEBI" id="CHEBI:16526"/>
        <dbReference type="ChEBI" id="CHEBI:17544"/>
        <dbReference type="EC" id="4.2.1.1"/>
    </reaction>
</comment>
<dbReference type="Pfam" id="PF00484">
    <property type="entry name" value="Pro_CA"/>
    <property type="match status" value="1"/>
</dbReference>
<dbReference type="InParanoid" id="A0A286UEF1"/>
<dbReference type="STRING" id="2282107.A0A286UEF1"/>
<dbReference type="GO" id="GO:0004089">
    <property type="term" value="F:carbonate dehydratase activity"/>
    <property type="evidence" value="ECO:0007669"/>
    <property type="project" value="UniProtKB-EC"/>
</dbReference>
<proteinExistence type="inferred from homology"/>
<feature type="binding site" evidence="7">
    <location>
        <position position="115"/>
    </location>
    <ligand>
        <name>Zn(2+)</name>
        <dbReference type="ChEBI" id="CHEBI:29105"/>
    </ligand>
</feature>
<keyword evidence="9" id="KW-1133">Transmembrane helix</keyword>
<evidence type="ECO:0000256" key="2">
    <source>
        <dbReference type="ARBA" id="ARBA00012925"/>
    </source>
</evidence>
<dbReference type="EC" id="4.2.1.1" evidence="2"/>
<dbReference type="Gene3D" id="3.40.1050.10">
    <property type="entry name" value="Carbonic anhydrase"/>
    <property type="match status" value="1"/>
</dbReference>
<sequence>MLTPKSLIRISFFFVFPIISFAHPIHYHLKNSRQEIPALHSSLQNAVYNYQHSRDVHEHLHSRQAAEAGAAVFPEIEAVLKSNKEFSKSIEITAPGLLKKLADEGQSPQFAIYDCSDSRTSEGTVFNARPGTFFTQRNIANQFITGDPNSESVLAYGITELGVKHIVVMGHYGCGGVAAAIASSPRENIDAASNTVQTWIDPIRQLYLTSDREEIVSLRTANLALETNGTEIGEPEINEPGFRALVEENVKAQVAKIARSSIVLNAYQKFEEAEAAKSVNSSSTEANNAIVTPSHNEKKRSEEEAEPIAIFIHGWVYDIETGLVNDLNITVSPPGVDAAALASAASAAEDAGLEVTTASAPASESTSSADAETSTSTDATASESSGDVTTTATEGSASASATETAVPTVEVALVEEAGNEAIVDIKTSMVPVSSQ</sequence>
<evidence type="ECO:0000313" key="11">
    <source>
        <dbReference type="Proteomes" id="UP000217199"/>
    </source>
</evidence>
<dbReference type="PANTHER" id="PTHR11002:SF76">
    <property type="entry name" value="CARBONIC ANHYDRASE"/>
    <property type="match status" value="1"/>
</dbReference>
<feature type="compositionally biased region" description="Polar residues" evidence="8">
    <location>
        <begin position="278"/>
        <end position="294"/>
    </location>
</feature>
<protein>
    <recommendedName>
        <fullName evidence="2">carbonic anhydrase</fullName>
        <ecNumber evidence="2">4.2.1.1</ecNumber>
    </recommendedName>
</protein>
<dbReference type="GO" id="GO:0034599">
    <property type="term" value="P:cellular response to oxidative stress"/>
    <property type="evidence" value="ECO:0007669"/>
    <property type="project" value="TreeGrafter"/>
</dbReference>
<evidence type="ECO:0000256" key="4">
    <source>
        <dbReference type="ARBA" id="ARBA00022833"/>
    </source>
</evidence>
<evidence type="ECO:0000256" key="3">
    <source>
        <dbReference type="ARBA" id="ARBA00022723"/>
    </source>
</evidence>
<feature type="transmembrane region" description="Helical" evidence="9">
    <location>
        <begin position="7"/>
        <end position="27"/>
    </location>
</feature>
<evidence type="ECO:0000256" key="6">
    <source>
        <dbReference type="ARBA" id="ARBA00048348"/>
    </source>
</evidence>
<evidence type="ECO:0000256" key="7">
    <source>
        <dbReference type="PIRSR" id="PIRSR601765-1"/>
    </source>
</evidence>
<keyword evidence="9" id="KW-0472">Membrane</keyword>
<dbReference type="GO" id="GO:0071244">
    <property type="term" value="P:cellular response to carbon dioxide"/>
    <property type="evidence" value="ECO:0007669"/>
    <property type="project" value="TreeGrafter"/>
</dbReference>